<protein>
    <submittedName>
        <fullName evidence="1">Response regulator</fullName>
    </submittedName>
</protein>
<accession>A0A7X6S025</accession>
<organism evidence="1 2">
    <name type="scientific">Streptococcus ovuberis</name>
    <dbReference type="NCBI Taxonomy" id="1936207"/>
    <lineage>
        <taxon>Bacteria</taxon>
        <taxon>Bacillati</taxon>
        <taxon>Bacillota</taxon>
        <taxon>Bacilli</taxon>
        <taxon>Lactobacillales</taxon>
        <taxon>Streptococcaceae</taxon>
        <taxon>Streptococcus</taxon>
    </lineage>
</organism>
<name>A0A7X6S025_9STRE</name>
<dbReference type="Gene3D" id="3.40.50.2300">
    <property type="match status" value="1"/>
</dbReference>
<dbReference type="Proteomes" id="UP000522720">
    <property type="component" value="Unassembled WGS sequence"/>
</dbReference>
<dbReference type="RefSeq" id="WP_168548430.1">
    <property type="nucleotide sequence ID" value="NZ_JAAXPR010000003.1"/>
</dbReference>
<gene>
    <name evidence="1" type="ORF">HF992_02180</name>
</gene>
<evidence type="ECO:0000313" key="2">
    <source>
        <dbReference type="Proteomes" id="UP000522720"/>
    </source>
</evidence>
<comment type="caution">
    <text evidence="1">The sequence shown here is derived from an EMBL/GenBank/DDBJ whole genome shotgun (WGS) entry which is preliminary data.</text>
</comment>
<dbReference type="InterPro" id="IPR011006">
    <property type="entry name" value="CheY-like_superfamily"/>
</dbReference>
<dbReference type="EMBL" id="JAAXPR010000003">
    <property type="protein sequence ID" value="NKZ19669.1"/>
    <property type="molecule type" value="Genomic_DNA"/>
</dbReference>
<keyword evidence="2" id="KW-1185">Reference proteome</keyword>
<dbReference type="AlphaFoldDB" id="A0A7X6S025"/>
<sequence length="289" mass="34765">MREDINILWLDDELNSDAHDERKEIVKDILEDKGYKAVFKECSTFEEADEELATVKRYDFFISDFNLEDEETGLTYLERIRERNGYKQFVILYSNNAYSTIKDEIVNVVKEKSIDIFSNFTFFSVGDQNEENYFRNAIDTILCRWDELNAIRGRFMFENAKLEHMLREKLCNNISDILYTKVVEEKEYRWLIKEFFKRLRFDNGKKSERILLKESWIELANKRNLLAHSEEKFDSEGGRGYYIYSKDYHTEKELYMYEDSLDDERRYISGLVPKLIKLLNGEFLQQPKK</sequence>
<dbReference type="SUPFAM" id="SSF52172">
    <property type="entry name" value="CheY-like"/>
    <property type="match status" value="1"/>
</dbReference>
<evidence type="ECO:0000313" key="1">
    <source>
        <dbReference type="EMBL" id="NKZ19669.1"/>
    </source>
</evidence>
<proteinExistence type="predicted"/>
<reference evidence="1 2" key="1">
    <citation type="submission" date="2020-04" db="EMBL/GenBank/DDBJ databases">
        <title>MicrobeNet Type strains.</title>
        <authorList>
            <person name="Nicholson A.C."/>
        </authorList>
    </citation>
    <scope>NUCLEOTIDE SEQUENCE [LARGE SCALE GENOMIC DNA]</scope>
    <source>
        <strain evidence="1 2">CCUG 69612</strain>
    </source>
</reference>